<evidence type="ECO:0000256" key="4">
    <source>
        <dbReference type="ARBA" id="ARBA00022525"/>
    </source>
</evidence>
<name>A0AAF5I2H6_STRER</name>
<evidence type="ECO:0000313" key="9">
    <source>
        <dbReference type="Proteomes" id="UP000035681"/>
    </source>
</evidence>
<evidence type="ECO:0000256" key="3">
    <source>
        <dbReference type="ARBA" id="ARBA00017453"/>
    </source>
</evidence>
<feature type="transmembrane region" description="Helical" evidence="8">
    <location>
        <begin position="221"/>
        <end position="241"/>
    </location>
</feature>
<evidence type="ECO:0000256" key="5">
    <source>
        <dbReference type="ARBA" id="ARBA00022729"/>
    </source>
</evidence>
<dbReference type="PANTHER" id="PTHR31418">
    <property type="entry name" value="FATTY-ACID AND RETINOL-BINDING PROTEIN 1"/>
    <property type="match status" value="1"/>
</dbReference>
<evidence type="ECO:0000256" key="8">
    <source>
        <dbReference type="SAM" id="Phobius"/>
    </source>
</evidence>
<proteinExistence type="inferred from homology"/>
<dbReference type="AlphaFoldDB" id="A0AAF5I2H6"/>
<reference evidence="10" key="1">
    <citation type="submission" date="2024-02" db="UniProtKB">
        <authorList>
            <consortium name="WormBaseParasite"/>
        </authorList>
    </citation>
    <scope>IDENTIFICATION</scope>
</reference>
<evidence type="ECO:0000256" key="7">
    <source>
        <dbReference type="ARBA" id="ARBA00023121"/>
    </source>
</evidence>
<dbReference type="GO" id="GO:0008289">
    <property type="term" value="F:lipid binding"/>
    <property type="evidence" value="ECO:0007669"/>
    <property type="project" value="UniProtKB-KW"/>
</dbReference>
<evidence type="ECO:0000313" key="10">
    <source>
        <dbReference type="WBParaSite" id="TCONS_00012061.p1"/>
    </source>
</evidence>
<keyword evidence="4" id="KW-0964">Secreted</keyword>
<dbReference type="InterPro" id="IPR008632">
    <property type="entry name" value="Gp-FAR-1"/>
</dbReference>
<protein>
    <recommendedName>
        <fullName evidence="3">Fatty-acid and retinol-binding protein 1</fullName>
    </recommendedName>
</protein>
<keyword evidence="8" id="KW-0472">Membrane</keyword>
<dbReference type="GO" id="GO:0005576">
    <property type="term" value="C:extracellular region"/>
    <property type="evidence" value="ECO:0007669"/>
    <property type="project" value="UniProtKB-SubCell"/>
</dbReference>
<keyword evidence="8" id="KW-0812">Transmembrane</keyword>
<dbReference type="Pfam" id="PF05823">
    <property type="entry name" value="Gp-FAR-1"/>
    <property type="match status" value="4"/>
</dbReference>
<comment type="similarity">
    <text evidence="2">Belongs to the fatty-acid and retinol-binding protein (FARBP) family.</text>
</comment>
<dbReference type="Proteomes" id="UP000035681">
    <property type="component" value="Unplaced"/>
</dbReference>
<dbReference type="Gene3D" id="1.20.120.1100">
    <property type="match status" value="4"/>
</dbReference>
<keyword evidence="9" id="KW-1185">Reference proteome</keyword>
<keyword evidence="5" id="KW-0732">Signal</keyword>
<comment type="subcellular location">
    <subcellularLocation>
        <location evidence="1">Secreted</location>
    </subcellularLocation>
</comment>
<keyword evidence="8" id="KW-1133">Transmembrane helix</keyword>
<accession>A0AAF5I2H6</accession>
<feature type="transmembrane region" description="Helical" evidence="8">
    <location>
        <begin position="183"/>
        <end position="201"/>
    </location>
</feature>
<evidence type="ECO:0000256" key="1">
    <source>
        <dbReference type="ARBA" id="ARBA00004613"/>
    </source>
</evidence>
<feature type="transmembrane region" description="Helical" evidence="8">
    <location>
        <begin position="442"/>
        <end position="464"/>
    </location>
</feature>
<keyword evidence="6" id="KW-0175">Coiled coil</keyword>
<feature type="transmembrane region" description="Helical" evidence="8">
    <location>
        <begin position="6"/>
        <end position="24"/>
    </location>
</feature>
<sequence>MVSIRFLIIAVIGIAVVAGNTLPYDHVPAQFKEFVPDEVKEFYKGLTQEDRAVLVEIAKNHDKYQNEEEAIAALKEKSPALGEKAESLYKMVKDKVNSLSEEPKGFAKELVKEARALRPAPGEKPDLAKLKEFANKFIGKYKELSDASKTELRQVFPKMHALADNEKFQTLGINEIYKKKINVVIDMNIATITSIVIIVLISKFIKISIFFFENNYFRLDFILQIVFLILIKLKLINYLTIIKNKNVKRYSCTGRYTPKELVQFDSSLNKTETIILNEFSEGLYKNDSKKHENDILKENSPTLYNKLINLFNTLEKKRENLSEEGKNFYISMCKEGHFLAKNKNKISSYKLIIKYLYILTTSFDKLSENTKDELTLSFPTIKALTETNSYGMEFNKLLKNDKFLNIKKKHYKKIIYGKYQNNYLSLSNYPIYILFKTCYYNYYIIFLILYIMIFIFLFILIFPLNIIVGNKIENDEVKNMLISLLPKELIEFYENLTIRERKLLDRMSEGKKKYMQDYETTQLFQSVYPKLMEKIVYIYSIMREKIKKLPQEPKVFFHQMIDISKEMKLGEIGNYEDIKKYINIFSTKFKNLSLFAQQELTKEYPLMKILSNTDYYNQMINRWLKENENLLKFKRTKNFFFNLKYYWNKKSIVFIFVTLGTLSLTRCSVFPYEEMPSEFKDLIPKDLYDLYFNLTTEDRIVILQTVLEKNRLSTFNKAVLFIKKRRPIFGKKLEEFVRDLTRSVRGLSNESKIFLKQFSQQFLDVLPDKEEAINFDRYKSFQNKFTKKFKLLNSYSKNEIIRTVPIVQLVVDNEALSKMINLLIITLIIILSFMPPVLELRL</sequence>
<keyword evidence="7" id="KW-0446">Lipid-binding</keyword>
<dbReference type="WBParaSite" id="TCONS_00012061.p1">
    <property type="protein sequence ID" value="TCONS_00012061.p1"/>
    <property type="gene ID" value="XLOC_007333"/>
</dbReference>
<dbReference type="PANTHER" id="PTHR31418:SF7">
    <property type="entry name" value="FATTY-ACID AND RETINOL-BINDING PROTEIN 1"/>
    <property type="match status" value="1"/>
</dbReference>
<organism evidence="9 10">
    <name type="scientific">Strongyloides stercoralis</name>
    <name type="common">Threadworm</name>
    <dbReference type="NCBI Taxonomy" id="6248"/>
    <lineage>
        <taxon>Eukaryota</taxon>
        <taxon>Metazoa</taxon>
        <taxon>Ecdysozoa</taxon>
        <taxon>Nematoda</taxon>
        <taxon>Chromadorea</taxon>
        <taxon>Rhabditida</taxon>
        <taxon>Tylenchina</taxon>
        <taxon>Panagrolaimomorpha</taxon>
        <taxon>Strongyloidoidea</taxon>
        <taxon>Strongyloididae</taxon>
        <taxon>Strongyloides</taxon>
    </lineage>
</organism>
<evidence type="ECO:0000256" key="6">
    <source>
        <dbReference type="ARBA" id="ARBA00023054"/>
    </source>
</evidence>
<evidence type="ECO:0000256" key="2">
    <source>
        <dbReference type="ARBA" id="ARBA00006648"/>
    </source>
</evidence>